<dbReference type="PANTHER" id="PTHR43792">
    <property type="entry name" value="GNAT FAMILY, PUTATIVE (AFU_ORTHOLOGUE AFUA_3G00765)-RELATED-RELATED"/>
    <property type="match status" value="1"/>
</dbReference>
<comment type="similarity">
    <text evidence="3">Belongs to the acetyltransferase family. RimJ subfamily.</text>
</comment>
<gene>
    <name evidence="5" type="ORF">GCM10009844_01950</name>
</gene>
<keyword evidence="2" id="KW-0012">Acyltransferase</keyword>
<name>A0ABP5KU73_9ACTN</name>
<dbReference type="EMBL" id="BAAAQR010000001">
    <property type="protein sequence ID" value="GAA2136051.1"/>
    <property type="molecule type" value="Genomic_DNA"/>
</dbReference>
<keyword evidence="6" id="KW-1185">Reference proteome</keyword>
<evidence type="ECO:0000256" key="2">
    <source>
        <dbReference type="ARBA" id="ARBA00023315"/>
    </source>
</evidence>
<evidence type="ECO:0000259" key="4">
    <source>
        <dbReference type="PROSITE" id="PS51186"/>
    </source>
</evidence>
<dbReference type="CDD" id="cd04301">
    <property type="entry name" value="NAT_SF"/>
    <property type="match status" value="1"/>
</dbReference>
<comment type="caution">
    <text evidence="5">The sequence shown here is derived from an EMBL/GenBank/DDBJ whole genome shotgun (WGS) entry which is preliminary data.</text>
</comment>
<dbReference type="PROSITE" id="PS51186">
    <property type="entry name" value="GNAT"/>
    <property type="match status" value="1"/>
</dbReference>
<dbReference type="Proteomes" id="UP001501771">
    <property type="component" value="Unassembled WGS sequence"/>
</dbReference>
<evidence type="ECO:0000313" key="5">
    <source>
        <dbReference type="EMBL" id="GAA2136051.1"/>
    </source>
</evidence>
<evidence type="ECO:0000256" key="3">
    <source>
        <dbReference type="ARBA" id="ARBA00038502"/>
    </source>
</evidence>
<dbReference type="InterPro" id="IPR000182">
    <property type="entry name" value="GNAT_dom"/>
</dbReference>
<organism evidence="5 6">
    <name type="scientific">Nocardioides koreensis</name>
    <dbReference type="NCBI Taxonomy" id="433651"/>
    <lineage>
        <taxon>Bacteria</taxon>
        <taxon>Bacillati</taxon>
        <taxon>Actinomycetota</taxon>
        <taxon>Actinomycetes</taxon>
        <taxon>Propionibacteriales</taxon>
        <taxon>Nocardioidaceae</taxon>
        <taxon>Nocardioides</taxon>
    </lineage>
</organism>
<sequence length="180" mass="20362">MTMSGLRLTSPTAELAEQFLTWRHRPDVTRWFLQQRIEHTEEYVADWAAYDDHDHHRVVAVLDGAMVGQATLGVVDGMGQSGNEAEFVGREGRLSYFVHPDHAGRGIATALAREALANAFGRLGLRRVQAGCFADNVASWRVMEKLGMRREQHGVKDSFHTEFGWVDGYTYALLAEEWRE</sequence>
<dbReference type="Gene3D" id="3.40.630.30">
    <property type="match status" value="1"/>
</dbReference>
<dbReference type="InterPro" id="IPR051531">
    <property type="entry name" value="N-acetyltransferase"/>
</dbReference>
<evidence type="ECO:0000313" key="6">
    <source>
        <dbReference type="Proteomes" id="UP001501771"/>
    </source>
</evidence>
<dbReference type="SUPFAM" id="SSF55729">
    <property type="entry name" value="Acyl-CoA N-acyltransferases (Nat)"/>
    <property type="match status" value="1"/>
</dbReference>
<feature type="domain" description="N-acetyltransferase" evidence="4">
    <location>
        <begin position="6"/>
        <end position="176"/>
    </location>
</feature>
<proteinExistence type="inferred from homology"/>
<dbReference type="InterPro" id="IPR016181">
    <property type="entry name" value="Acyl_CoA_acyltransferase"/>
</dbReference>
<protein>
    <submittedName>
        <fullName evidence="5">GNAT family protein</fullName>
    </submittedName>
</protein>
<dbReference type="Pfam" id="PF13302">
    <property type="entry name" value="Acetyltransf_3"/>
    <property type="match status" value="1"/>
</dbReference>
<accession>A0ABP5KU73</accession>
<dbReference type="PANTHER" id="PTHR43792:SF8">
    <property type="entry name" value="[RIBOSOMAL PROTEIN US5]-ALANINE N-ACETYLTRANSFERASE"/>
    <property type="match status" value="1"/>
</dbReference>
<evidence type="ECO:0000256" key="1">
    <source>
        <dbReference type="ARBA" id="ARBA00022679"/>
    </source>
</evidence>
<dbReference type="RefSeq" id="WP_344146203.1">
    <property type="nucleotide sequence ID" value="NZ_BAAAQR010000001.1"/>
</dbReference>
<reference evidence="6" key="1">
    <citation type="journal article" date="2019" name="Int. J. Syst. Evol. Microbiol.">
        <title>The Global Catalogue of Microorganisms (GCM) 10K type strain sequencing project: providing services to taxonomists for standard genome sequencing and annotation.</title>
        <authorList>
            <consortium name="The Broad Institute Genomics Platform"/>
            <consortium name="The Broad Institute Genome Sequencing Center for Infectious Disease"/>
            <person name="Wu L."/>
            <person name="Ma J."/>
        </authorList>
    </citation>
    <scope>NUCLEOTIDE SEQUENCE [LARGE SCALE GENOMIC DNA]</scope>
    <source>
        <strain evidence="6">JCM 16022</strain>
    </source>
</reference>
<keyword evidence="1" id="KW-0808">Transferase</keyword>